<dbReference type="SUPFAM" id="SSF82171">
    <property type="entry name" value="DPP6 N-terminal domain-like"/>
    <property type="match status" value="1"/>
</dbReference>
<evidence type="ECO:0000259" key="3">
    <source>
        <dbReference type="Pfam" id="PF00326"/>
    </source>
</evidence>
<gene>
    <name evidence="5" type="ORF">HYR64_04030</name>
</gene>
<evidence type="ECO:0000256" key="2">
    <source>
        <dbReference type="SAM" id="SignalP"/>
    </source>
</evidence>
<feature type="domain" description="Peptidase S9 prolyl oligopeptidase catalytic" evidence="3">
    <location>
        <begin position="512"/>
        <end position="686"/>
    </location>
</feature>
<dbReference type="Gene3D" id="2.140.10.30">
    <property type="entry name" value="Dipeptidylpeptidase IV, N-terminal domain"/>
    <property type="match status" value="1"/>
</dbReference>
<accession>A0A931LS13</accession>
<feature type="region of interest" description="Disordered" evidence="1">
    <location>
        <begin position="76"/>
        <end position="112"/>
    </location>
</feature>
<dbReference type="GO" id="GO:0008236">
    <property type="term" value="F:serine-type peptidase activity"/>
    <property type="evidence" value="ECO:0007669"/>
    <property type="project" value="InterPro"/>
</dbReference>
<dbReference type="EMBL" id="JACOSL010000026">
    <property type="protein sequence ID" value="MBI1756259.1"/>
    <property type="molecule type" value="Genomic_DNA"/>
</dbReference>
<evidence type="ECO:0000313" key="6">
    <source>
        <dbReference type="Proteomes" id="UP000727962"/>
    </source>
</evidence>
<evidence type="ECO:0000259" key="4">
    <source>
        <dbReference type="Pfam" id="PF00930"/>
    </source>
</evidence>
<keyword evidence="2" id="KW-0732">Signal</keyword>
<comment type="caution">
    <text evidence="5">The sequence shown here is derived from an EMBL/GenBank/DDBJ whole genome shotgun (WGS) entry which is preliminary data.</text>
</comment>
<dbReference type="Proteomes" id="UP000727962">
    <property type="component" value="Unassembled WGS sequence"/>
</dbReference>
<dbReference type="PANTHER" id="PTHR11731:SF193">
    <property type="entry name" value="DIPEPTIDYL PEPTIDASE 9"/>
    <property type="match status" value="1"/>
</dbReference>
<dbReference type="Pfam" id="PF00326">
    <property type="entry name" value="Peptidase_S9"/>
    <property type="match status" value="1"/>
</dbReference>
<dbReference type="InterPro" id="IPR050278">
    <property type="entry name" value="Serine_Prot_S9B/DPPIV"/>
</dbReference>
<feature type="chain" id="PRO_5037089796" evidence="2">
    <location>
        <begin position="21"/>
        <end position="702"/>
    </location>
</feature>
<dbReference type="GO" id="GO:0008239">
    <property type="term" value="F:dipeptidyl-peptidase activity"/>
    <property type="evidence" value="ECO:0007669"/>
    <property type="project" value="TreeGrafter"/>
</dbReference>
<dbReference type="GO" id="GO:0006508">
    <property type="term" value="P:proteolysis"/>
    <property type="evidence" value="ECO:0007669"/>
    <property type="project" value="InterPro"/>
</dbReference>
<dbReference type="AlphaFoldDB" id="A0A931LS13"/>
<dbReference type="Gene3D" id="3.40.50.1820">
    <property type="entry name" value="alpha/beta hydrolase"/>
    <property type="match status" value="1"/>
</dbReference>
<evidence type="ECO:0000256" key="1">
    <source>
        <dbReference type="SAM" id="MobiDB-lite"/>
    </source>
</evidence>
<reference evidence="5" key="1">
    <citation type="submission" date="2020-07" db="EMBL/GenBank/DDBJ databases">
        <title>Huge and variable diversity of episymbiotic CPR bacteria and DPANN archaea in groundwater ecosystems.</title>
        <authorList>
            <person name="He C.Y."/>
            <person name="Keren R."/>
            <person name="Whittaker M."/>
            <person name="Farag I.F."/>
            <person name="Doudna J."/>
            <person name="Cate J.H.D."/>
            <person name="Banfield J.F."/>
        </authorList>
    </citation>
    <scope>NUCLEOTIDE SEQUENCE</scope>
    <source>
        <strain evidence="5">NC_groundwater_17_Pr7_B-0.1um_64_12</strain>
    </source>
</reference>
<dbReference type="PANTHER" id="PTHR11731">
    <property type="entry name" value="PROTEASE FAMILY S9B,C DIPEPTIDYL-PEPTIDASE IV-RELATED"/>
    <property type="match status" value="1"/>
</dbReference>
<dbReference type="InterPro" id="IPR001375">
    <property type="entry name" value="Peptidase_S9_cat"/>
</dbReference>
<sequence>MAPRAAWLTFVAFLPALACAQDRLPGMPRYDRYDNLRKALPGLVSGGKLTVNWAADGRSFTFEQGGKTWTYDVDRRAKVETGTAPTAPAKPTPPGRRRPERGRQYDTVSSADRKLTAQYKDRNIWLKGPGDKEPRQITTEGDAAKRTKVGSASWVYGEELGQREAMWFSPDATKLAYYRFDESKVIDYYVTLNETGVQNQLDTEAYPKAGAPNPSVDLLVMDLATGKATPIDVRFRSDGDKDLGHYVWNVAWANDGKALNFFRMNRKQNEMELVSADPATGECHAVIRESNPGGWVADFDSRVADPDAGTPWPGAKPGDPNRFFWISERDGYRNLYLADTGGRLNPITHNAFDFESLVRVDKTRGMAWYTADDGDIPYKQQLHRIRLDGTDDKRLTDLSLSHTVSLAPGGGAFVDVAEALDVPPSTRLCDGEGHVIDSLAESDMSKFRSMGLRKAERLIFKAADGTTDLYGYLLKPSDFDPTKKYPLLLSIYAGPTSGTRPEAFQLPSDETELGFLVTWLDGRGTNGRGRAFRQAVYRKLGVVEMDDQAAGVRALVKRPYVDASRVGIHGTSYGGYASLMAILRFPDLFSAACASSPVTDWRHYDTIYTERFMDLPQDNKAGYDAGSAITYANNLKGKLLIYYGTADNNVHPSNTLQFIKLLQSQSKGFEVAVGPDLGHSPVDRRKMMEFFMDNLMLKPKTP</sequence>
<feature type="signal peptide" evidence="2">
    <location>
        <begin position="1"/>
        <end position="20"/>
    </location>
</feature>
<dbReference type="Pfam" id="PF00930">
    <property type="entry name" value="DPPIV_N"/>
    <property type="match status" value="1"/>
</dbReference>
<proteinExistence type="predicted"/>
<evidence type="ECO:0000313" key="5">
    <source>
        <dbReference type="EMBL" id="MBI1756259.1"/>
    </source>
</evidence>
<dbReference type="SUPFAM" id="SSF53474">
    <property type="entry name" value="alpha/beta-Hydrolases"/>
    <property type="match status" value="1"/>
</dbReference>
<feature type="domain" description="Dipeptidylpeptidase IV N-terminal" evidence="4">
    <location>
        <begin position="95"/>
        <end position="424"/>
    </location>
</feature>
<dbReference type="InterPro" id="IPR002469">
    <property type="entry name" value="Peptidase_S9B_N"/>
</dbReference>
<dbReference type="InterPro" id="IPR029058">
    <property type="entry name" value="AB_hydrolase_fold"/>
</dbReference>
<organism evidence="5 6">
    <name type="scientific">Fimbriimonas ginsengisoli</name>
    <dbReference type="NCBI Taxonomy" id="1005039"/>
    <lineage>
        <taxon>Bacteria</taxon>
        <taxon>Bacillati</taxon>
        <taxon>Armatimonadota</taxon>
        <taxon>Fimbriimonadia</taxon>
        <taxon>Fimbriimonadales</taxon>
        <taxon>Fimbriimonadaceae</taxon>
        <taxon>Fimbriimonas</taxon>
    </lineage>
</organism>
<name>A0A931LS13_FIMGI</name>
<protein>
    <submittedName>
        <fullName evidence="5">DPP IV N-terminal domain-containing protein</fullName>
    </submittedName>
</protein>